<dbReference type="InParanoid" id="A0A1J7IS47"/>
<proteinExistence type="predicted"/>
<dbReference type="Pfam" id="PF13391">
    <property type="entry name" value="HNH_2"/>
    <property type="match status" value="1"/>
</dbReference>
<evidence type="ECO:0000259" key="1">
    <source>
        <dbReference type="Pfam" id="PF13391"/>
    </source>
</evidence>
<dbReference type="STRING" id="1408157.A0A1J7IS47"/>
<gene>
    <name evidence="2" type="ORF">CONLIGDRAFT_644179</name>
</gene>
<dbReference type="OrthoDB" id="5386595at2759"/>
<feature type="domain" description="HNH nuclease" evidence="1">
    <location>
        <begin position="204"/>
        <end position="266"/>
    </location>
</feature>
<evidence type="ECO:0000313" key="2">
    <source>
        <dbReference type="EMBL" id="OIW30165.1"/>
    </source>
</evidence>
<sequence length="471" mass="54448">MPEPQIPDRHSLLDRPEQQLPGVATSPVPVGRPSVACITSSLIQIAALVDEIRHERMSQQSLDPVFWSTKANLIEKECSRVESFKAYKLYDYKTNGRGGNLAYYEWEDHEKIAQLLQREMEALHHQLGIARGQAERLKTGKTPSPVYLFRPRFLELFNNVRKNRNDSAIDTATPDHQDNSPQSNMRQAMINDYCPEKDAGIWDPVLGKWLMQGCVRAAHLFPTRSVKYAHSIFGQGAQEEIFTSKNGLFLSMEIEEALEKGSLVIVPDTDLEPQDPSAPWKDQELRRRRMEEWEANEPKEYKVLVLDSDPVYMTKTVFNREHLGYPVENLVELHGRKLQFLTDFRPRSRYVWWTYLNAITQLSWKPAHKAIQDEVAKATRYWETGGRYVKKNVLVGFIQEIGHDVESIAESLLEHGIEEDSDSTEPDISGIAIVIREVIHRVRENEEYEYDEDEDDDGEDYYAIYKRHITS</sequence>
<dbReference type="AlphaFoldDB" id="A0A1J7IS47"/>
<dbReference type="Proteomes" id="UP000182658">
    <property type="component" value="Unassembled WGS sequence"/>
</dbReference>
<protein>
    <recommendedName>
        <fullName evidence="1">HNH nuclease domain-containing protein</fullName>
    </recommendedName>
</protein>
<dbReference type="EMBL" id="KV875097">
    <property type="protein sequence ID" value="OIW30165.1"/>
    <property type="molecule type" value="Genomic_DNA"/>
</dbReference>
<organism evidence="2 3">
    <name type="scientific">Coniochaeta ligniaria NRRL 30616</name>
    <dbReference type="NCBI Taxonomy" id="1408157"/>
    <lineage>
        <taxon>Eukaryota</taxon>
        <taxon>Fungi</taxon>
        <taxon>Dikarya</taxon>
        <taxon>Ascomycota</taxon>
        <taxon>Pezizomycotina</taxon>
        <taxon>Sordariomycetes</taxon>
        <taxon>Sordariomycetidae</taxon>
        <taxon>Coniochaetales</taxon>
        <taxon>Coniochaetaceae</taxon>
        <taxon>Coniochaeta</taxon>
    </lineage>
</organism>
<dbReference type="InterPro" id="IPR003615">
    <property type="entry name" value="HNH_nuc"/>
</dbReference>
<keyword evidence="3" id="KW-1185">Reference proteome</keyword>
<reference evidence="2 3" key="1">
    <citation type="submission" date="2016-10" db="EMBL/GenBank/DDBJ databases">
        <title>Draft genome sequence of Coniochaeta ligniaria NRRL30616, a lignocellulolytic fungus for bioabatement of inhibitors in plant biomass hydrolysates.</title>
        <authorList>
            <consortium name="DOE Joint Genome Institute"/>
            <person name="Jimenez D.J."/>
            <person name="Hector R.E."/>
            <person name="Riley R."/>
            <person name="Sun H."/>
            <person name="Grigoriev I.V."/>
            <person name="Van Elsas J.D."/>
            <person name="Nichols N.N."/>
        </authorList>
    </citation>
    <scope>NUCLEOTIDE SEQUENCE [LARGE SCALE GENOMIC DNA]</scope>
    <source>
        <strain evidence="2 3">NRRL 30616</strain>
    </source>
</reference>
<evidence type="ECO:0000313" key="3">
    <source>
        <dbReference type="Proteomes" id="UP000182658"/>
    </source>
</evidence>
<accession>A0A1J7IS47</accession>
<name>A0A1J7IS47_9PEZI</name>